<accession>A0A2U3QG45</accession>
<dbReference type="AlphaFoldDB" id="A0A2U3QG45"/>
<name>A0A2U3QG45_9BACT</name>
<dbReference type="InterPro" id="IPR036188">
    <property type="entry name" value="FAD/NAD-bd_sf"/>
</dbReference>
<protein>
    <submittedName>
        <fullName evidence="2">Amine oxidase</fullName>
    </submittedName>
</protein>
<sequence>MNSPSNDIMILGGGLTGLSAGCVLTRAGRRVEVFECESHVGGLSKTIEKDGFRFDIGGHRFFTKDRRIDSFVKGLMGEELISVSRTSKIYLRNKYFDYPLKPINAMFGLGIPVTCRIMADYGVEKIRGLIKTADNVSLEDWVVNNFGRTMFNIYFKEYSEKVWGIDCSRISAEWVAQRIKGLSLATAVKNAFFRFSGKDLPTLADKFVYPRLGIGRISERLKEEIEKRGDVRTGTRVERLHHSGFRIERADLISRNGAAVRCGSEFVSSLPLTSLIRMLDPAPPRHVLDAASKLKFRDLVVVALMIDRRRVTDQTWIYIPERRIPFGRIHEPTNWSEQMAPEGKTILVTEFFSFKGDAIWNANDLTLTTIAAKNMARLGFISPHEVIGSAVVRAAKAYPLFEVGYSQLCDELYDYLGRFENLHIAGRAGMFRYYNMDHAIESGITTAEKIIGKSRDFEAERDDDGRLVFAGEEK</sequence>
<dbReference type="Gene3D" id="3.50.50.60">
    <property type="entry name" value="FAD/NAD(P)-binding domain"/>
    <property type="match status" value="1"/>
</dbReference>
<organism evidence="2 3">
    <name type="scientific">Candidatus Sulfobium mesophilum</name>
    <dbReference type="NCBI Taxonomy" id="2016548"/>
    <lineage>
        <taxon>Bacteria</taxon>
        <taxon>Pseudomonadati</taxon>
        <taxon>Nitrospirota</taxon>
        <taxon>Nitrospiria</taxon>
        <taxon>Nitrospirales</taxon>
        <taxon>Nitrospiraceae</taxon>
        <taxon>Candidatus Sulfobium</taxon>
    </lineage>
</organism>
<dbReference type="PANTHER" id="PTHR21197">
    <property type="entry name" value="UDP-GALACTOPYRANOSE MUTASE"/>
    <property type="match status" value="1"/>
</dbReference>
<dbReference type="Proteomes" id="UP000245125">
    <property type="component" value="Unassembled WGS sequence"/>
</dbReference>
<dbReference type="SUPFAM" id="SSF51905">
    <property type="entry name" value="FAD/NAD(P)-binding domain"/>
    <property type="match status" value="1"/>
</dbReference>
<dbReference type="GO" id="GO:0016491">
    <property type="term" value="F:oxidoreductase activity"/>
    <property type="evidence" value="ECO:0007669"/>
    <property type="project" value="InterPro"/>
</dbReference>
<dbReference type="InterPro" id="IPR002937">
    <property type="entry name" value="Amino_oxidase"/>
</dbReference>
<dbReference type="OrthoDB" id="9772594at2"/>
<reference evidence="3" key="1">
    <citation type="submission" date="2018-03" db="EMBL/GenBank/DDBJ databases">
        <authorList>
            <person name="Zecchin S."/>
        </authorList>
    </citation>
    <scope>NUCLEOTIDE SEQUENCE [LARGE SCALE GENOMIC DNA]</scope>
</reference>
<dbReference type="EMBL" id="OUUY01000065">
    <property type="protein sequence ID" value="SPQ00309.1"/>
    <property type="molecule type" value="Genomic_DNA"/>
</dbReference>
<evidence type="ECO:0000259" key="1">
    <source>
        <dbReference type="Pfam" id="PF01593"/>
    </source>
</evidence>
<gene>
    <name evidence="2" type="ORF">NBG4_200017</name>
</gene>
<dbReference type="GO" id="GO:0005829">
    <property type="term" value="C:cytosol"/>
    <property type="evidence" value="ECO:0007669"/>
    <property type="project" value="TreeGrafter"/>
</dbReference>
<proteinExistence type="predicted"/>
<dbReference type="GO" id="GO:0050660">
    <property type="term" value="F:flavin adenine dinucleotide binding"/>
    <property type="evidence" value="ECO:0007669"/>
    <property type="project" value="TreeGrafter"/>
</dbReference>
<keyword evidence="3" id="KW-1185">Reference proteome</keyword>
<feature type="domain" description="Amine oxidase" evidence="1">
    <location>
        <begin position="15"/>
        <end position="451"/>
    </location>
</feature>
<evidence type="ECO:0000313" key="2">
    <source>
        <dbReference type="EMBL" id="SPQ00309.1"/>
    </source>
</evidence>
<dbReference type="GO" id="GO:0008767">
    <property type="term" value="F:UDP-galactopyranose mutase activity"/>
    <property type="evidence" value="ECO:0007669"/>
    <property type="project" value="TreeGrafter"/>
</dbReference>
<evidence type="ECO:0000313" key="3">
    <source>
        <dbReference type="Proteomes" id="UP000245125"/>
    </source>
</evidence>
<dbReference type="PANTHER" id="PTHR21197:SF0">
    <property type="entry name" value="UDP-GALACTOPYRANOSE MUTASE"/>
    <property type="match status" value="1"/>
</dbReference>
<dbReference type="NCBIfam" id="NF005548">
    <property type="entry name" value="PRK07208.1-4"/>
    <property type="match status" value="1"/>
</dbReference>
<dbReference type="Pfam" id="PF01593">
    <property type="entry name" value="Amino_oxidase"/>
    <property type="match status" value="1"/>
</dbReference>